<keyword evidence="1" id="KW-0812">Transmembrane</keyword>
<feature type="transmembrane region" description="Helical" evidence="1">
    <location>
        <begin position="12"/>
        <end position="33"/>
    </location>
</feature>
<evidence type="ECO:0000313" key="3">
    <source>
        <dbReference type="Proteomes" id="UP000033260"/>
    </source>
</evidence>
<keyword evidence="1" id="KW-1133">Transmembrane helix</keyword>
<gene>
    <name evidence="2" type="ORF">N805_20345</name>
</gene>
<evidence type="ECO:0000313" key="2">
    <source>
        <dbReference type="EMBL" id="AJQ49418.1"/>
    </source>
</evidence>
<accession>A0AAU8RZW6</accession>
<name>A0AAU8RZW6_PSEPU</name>
<dbReference type="AlphaFoldDB" id="A0AAU8RZW6"/>
<protein>
    <submittedName>
        <fullName evidence="2">Uncharacterized protein</fullName>
    </submittedName>
</protein>
<organism evidence="2 3">
    <name type="scientific">Pseudomonas putida S13.1.2</name>
    <dbReference type="NCBI Taxonomy" id="1384061"/>
    <lineage>
        <taxon>Bacteria</taxon>
        <taxon>Pseudomonadati</taxon>
        <taxon>Pseudomonadota</taxon>
        <taxon>Gammaproteobacteria</taxon>
        <taxon>Pseudomonadales</taxon>
        <taxon>Pseudomonadaceae</taxon>
        <taxon>Pseudomonas</taxon>
    </lineage>
</organism>
<reference evidence="2 3" key="1">
    <citation type="submission" date="2015-02" db="EMBL/GenBank/DDBJ databases">
        <title>Complete Genome Sequencing of Pseudomonas putida S13.1.2.</title>
        <authorList>
            <person name="Chong T.M."/>
            <person name="Chan K.G."/>
            <person name="Dessaux Y."/>
        </authorList>
    </citation>
    <scope>NUCLEOTIDE SEQUENCE [LARGE SCALE GENOMIC DNA]</scope>
    <source>
        <strain evidence="2 3">S13.1.2</strain>
    </source>
</reference>
<sequence length="72" mass="8958">MIIYIKKIIRQYFFWRTHISLYFYFIKKFFFIIKLGPIEERIRFIGTCRFFANQFKRVCQSRRGKAANTFLS</sequence>
<dbReference type="EMBL" id="CP010979">
    <property type="protein sequence ID" value="AJQ49418.1"/>
    <property type="molecule type" value="Genomic_DNA"/>
</dbReference>
<dbReference type="Proteomes" id="UP000033260">
    <property type="component" value="Chromosome"/>
</dbReference>
<keyword evidence="1" id="KW-0472">Membrane</keyword>
<evidence type="ECO:0000256" key="1">
    <source>
        <dbReference type="SAM" id="Phobius"/>
    </source>
</evidence>
<proteinExistence type="predicted"/>